<dbReference type="InterPro" id="IPR000600">
    <property type="entry name" value="ROK"/>
</dbReference>
<reference evidence="1 2" key="1">
    <citation type="submission" date="2018-06" db="EMBL/GenBank/DDBJ databases">
        <authorList>
            <consortium name="Pathogen Informatics"/>
            <person name="Doyle S."/>
        </authorList>
    </citation>
    <scope>NUCLEOTIDE SEQUENCE [LARGE SCALE GENOMIC DNA]</scope>
    <source>
        <strain evidence="1 2">NCTC8258</strain>
    </source>
</reference>
<evidence type="ECO:0000313" key="2">
    <source>
        <dbReference type="Proteomes" id="UP000255509"/>
    </source>
</evidence>
<dbReference type="Pfam" id="PF00480">
    <property type="entry name" value="ROK"/>
    <property type="match status" value="1"/>
</dbReference>
<keyword evidence="1" id="KW-0418">Kinase</keyword>
<dbReference type="AlphaFoldDB" id="A0A379W3J0"/>
<organism evidence="1 2">
    <name type="scientific">Salmonella enterica I</name>
    <dbReference type="NCBI Taxonomy" id="59201"/>
    <lineage>
        <taxon>Bacteria</taxon>
        <taxon>Pseudomonadati</taxon>
        <taxon>Pseudomonadota</taxon>
        <taxon>Gammaproteobacteria</taxon>
        <taxon>Enterobacterales</taxon>
        <taxon>Enterobacteriaceae</taxon>
        <taxon>Salmonella</taxon>
    </lineage>
</organism>
<protein>
    <submittedName>
        <fullName evidence="1">Kinase</fullName>
        <ecNumber evidence="1">2.7.1.60</ecNumber>
    </submittedName>
</protein>
<dbReference type="Gene3D" id="3.30.420.40">
    <property type="match status" value="1"/>
</dbReference>
<name>A0A379W3J0_SALET</name>
<evidence type="ECO:0000313" key="1">
    <source>
        <dbReference type="EMBL" id="SUH13196.1"/>
    </source>
</evidence>
<dbReference type="EC" id="2.7.1.60" evidence="1"/>
<dbReference type="SUPFAM" id="SSF53067">
    <property type="entry name" value="Actin-like ATPase domain"/>
    <property type="match status" value="1"/>
</dbReference>
<gene>
    <name evidence="1" type="primary">nanK_1</name>
    <name evidence="1" type="ORF">NCTC8258_00825</name>
</gene>
<dbReference type="EMBL" id="UGXS01000004">
    <property type="protein sequence ID" value="SUH13196.1"/>
    <property type="molecule type" value="Genomic_DNA"/>
</dbReference>
<dbReference type="Proteomes" id="UP000255509">
    <property type="component" value="Unassembled WGS sequence"/>
</dbReference>
<dbReference type="GO" id="GO:0009384">
    <property type="term" value="F:N-acylmannosamine kinase activity"/>
    <property type="evidence" value="ECO:0007669"/>
    <property type="project" value="UniProtKB-EC"/>
</dbReference>
<keyword evidence="1" id="KW-0808">Transferase</keyword>
<sequence length="44" mass="5061">MTTLAIDIGGTKLAAALIDKNLRISQRRELPTPRAKRRMRYVKH</sequence>
<accession>A0A379W3J0</accession>
<proteinExistence type="predicted"/>
<dbReference type="InterPro" id="IPR043129">
    <property type="entry name" value="ATPase_NBD"/>
</dbReference>